<dbReference type="SUPFAM" id="SSF46955">
    <property type="entry name" value="Putative DNA-binding domain"/>
    <property type="match status" value="1"/>
</dbReference>
<feature type="domain" description="Helix-turn-helix" evidence="1">
    <location>
        <begin position="16"/>
        <end position="64"/>
    </location>
</feature>
<dbReference type="Gene3D" id="1.10.10.10">
    <property type="entry name" value="Winged helix-like DNA-binding domain superfamily/Winged helix DNA-binding domain"/>
    <property type="match status" value="1"/>
</dbReference>
<dbReference type="AlphaFoldDB" id="A0A058ZKW2"/>
<dbReference type="EMBL" id="AQQY01000006">
    <property type="protein sequence ID" value="KCV81860.1"/>
    <property type="molecule type" value="Genomic_DNA"/>
</dbReference>
<proteinExistence type="predicted"/>
<reference evidence="2 3" key="1">
    <citation type="submission" date="2013-04" db="EMBL/GenBank/DDBJ databases">
        <title>Shimia sp. 22II-S11-Z10 Genome Sequencing.</title>
        <authorList>
            <person name="Lai Q."/>
            <person name="Li G."/>
            <person name="Shao Z."/>
        </authorList>
    </citation>
    <scope>NUCLEOTIDE SEQUENCE [LARGE SCALE GENOMIC DNA]</scope>
    <source>
        <strain evidence="3">22II-S11-Z10</strain>
    </source>
</reference>
<keyword evidence="3" id="KW-1185">Reference proteome</keyword>
<sequence length="147" mass="16033">MPKSAKITGIKSVCCYTIQEAADITGVSERTVRAWIKGGLPAMTQERPTLIRGDTLIAFIKAQRSARKTLVGPDQFFCLKCRDARKPASGLVDCEVTGERAKLTAICGVCDTIMHKPVAHTQVPMLSKVFDLTIRDEARTVKGVVVE</sequence>
<name>A0A058ZKW2_9RHOB</name>
<organism evidence="2 3">
    <name type="scientific">Actibacterium atlanticum</name>
    <dbReference type="NCBI Taxonomy" id="1461693"/>
    <lineage>
        <taxon>Bacteria</taxon>
        <taxon>Pseudomonadati</taxon>
        <taxon>Pseudomonadota</taxon>
        <taxon>Alphaproteobacteria</taxon>
        <taxon>Rhodobacterales</taxon>
        <taxon>Roseobacteraceae</taxon>
        <taxon>Actibacterium</taxon>
    </lineage>
</organism>
<evidence type="ECO:0000313" key="2">
    <source>
        <dbReference type="EMBL" id="KCV81860.1"/>
    </source>
</evidence>
<dbReference type="InterPro" id="IPR036388">
    <property type="entry name" value="WH-like_DNA-bd_sf"/>
</dbReference>
<dbReference type="Pfam" id="PF12728">
    <property type="entry name" value="HTH_17"/>
    <property type="match status" value="1"/>
</dbReference>
<accession>A0A058ZKW2</accession>
<dbReference type="Proteomes" id="UP000024836">
    <property type="component" value="Unassembled WGS sequence"/>
</dbReference>
<dbReference type="eggNOG" id="ENOG5032Z4E">
    <property type="taxonomic scope" value="Bacteria"/>
</dbReference>
<evidence type="ECO:0000259" key="1">
    <source>
        <dbReference type="Pfam" id="PF12728"/>
    </source>
</evidence>
<dbReference type="InterPro" id="IPR009061">
    <property type="entry name" value="DNA-bd_dom_put_sf"/>
</dbReference>
<dbReference type="OrthoDB" id="8546410at2"/>
<protein>
    <recommendedName>
        <fullName evidence="1">Helix-turn-helix domain-containing protein</fullName>
    </recommendedName>
</protein>
<gene>
    <name evidence="2" type="ORF">ATO10_10955</name>
</gene>
<evidence type="ECO:0000313" key="3">
    <source>
        <dbReference type="Proteomes" id="UP000024836"/>
    </source>
</evidence>
<dbReference type="RefSeq" id="WP_035251382.1">
    <property type="nucleotide sequence ID" value="NZ_AQQY01000006.1"/>
</dbReference>
<comment type="caution">
    <text evidence="2">The sequence shown here is derived from an EMBL/GenBank/DDBJ whole genome shotgun (WGS) entry which is preliminary data.</text>
</comment>
<dbReference type="STRING" id="1461693.ATO10_10955"/>
<dbReference type="InterPro" id="IPR041657">
    <property type="entry name" value="HTH_17"/>
</dbReference>